<feature type="non-terminal residue" evidence="2">
    <location>
        <position position="1"/>
    </location>
</feature>
<reference evidence="2" key="1">
    <citation type="submission" date="2022-06" db="EMBL/GenBank/DDBJ databases">
        <title>Genome Sequence of Candolleomyces eurysporus.</title>
        <authorList>
            <person name="Buettner E."/>
        </authorList>
    </citation>
    <scope>NUCLEOTIDE SEQUENCE</scope>
    <source>
        <strain evidence="2">VTCC 930004</strain>
    </source>
</reference>
<dbReference type="EMBL" id="JANBPK010000552">
    <property type="protein sequence ID" value="KAJ2935390.1"/>
    <property type="molecule type" value="Genomic_DNA"/>
</dbReference>
<keyword evidence="3" id="KW-1185">Reference proteome</keyword>
<feature type="compositionally biased region" description="Polar residues" evidence="1">
    <location>
        <begin position="328"/>
        <end position="340"/>
    </location>
</feature>
<dbReference type="AlphaFoldDB" id="A0A9W8MKK5"/>
<evidence type="ECO:0000313" key="3">
    <source>
        <dbReference type="Proteomes" id="UP001140091"/>
    </source>
</evidence>
<dbReference type="OrthoDB" id="10631686at2759"/>
<proteinExistence type="predicted"/>
<dbReference type="Proteomes" id="UP001140091">
    <property type="component" value="Unassembled WGS sequence"/>
</dbReference>
<feature type="region of interest" description="Disordered" evidence="1">
    <location>
        <begin position="320"/>
        <end position="340"/>
    </location>
</feature>
<accession>A0A9W8MKK5</accession>
<protein>
    <submittedName>
        <fullName evidence="2">Uncharacterized protein</fullName>
    </submittedName>
</protein>
<gene>
    <name evidence="2" type="ORF">H1R20_g1704</name>
</gene>
<name>A0A9W8MKK5_9AGAR</name>
<evidence type="ECO:0000313" key="2">
    <source>
        <dbReference type="EMBL" id="KAJ2935390.1"/>
    </source>
</evidence>
<organism evidence="2 3">
    <name type="scientific">Candolleomyces eurysporus</name>
    <dbReference type="NCBI Taxonomy" id="2828524"/>
    <lineage>
        <taxon>Eukaryota</taxon>
        <taxon>Fungi</taxon>
        <taxon>Dikarya</taxon>
        <taxon>Basidiomycota</taxon>
        <taxon>Agaricomycotina</taxon>
        <taxon>Agaricomycetes</taxon>
        <taxon>Agaricomycetidae</taxon>
        <taxon>Agaricales</taxon>
        <taxon>Agaricineae</taxon>
        <taxon>Psathyrellaceae</taxon>
        <taxon>Candolleomyces</taxon>
    </lineage>
</organism>
<sequence>MLRDLLSSFPLSKLTRIDRRYLGQMRVIVKYCKKLNEQVKDLRTLHLAEGAIQSVTDVLSRAIPHSPSKEEKARKLELSIFNSKPKRTIEFWVWEPYIPPVASEAAQEYVSRRQLTFEEDMSFATALVYFLADLKKNPLLHWTGSVSDSPLFYDKFPVTQDELSRKDGRIPALDILSTISDLFTGTLNLTQQFDLDMGKSSSKPLPIQVLADRKTCVFFESPVERRAIGNVFKISNSFIFRDKRGDLLSTDALGIPSHNEDSNFKSPLQTFIFRLKPDGQPEPAQNVETSTKMFNEIVKRPCGNLHWWCKIGNGTSQNALPPFPPNLEASTASPVKSSTS</sequence>
<evidence type="ECO:0000256" key="1">
    <source>
        <dbReference type="SAM" id="MobiDB-lite"/>
    </source>
</evidence>
<comment type="caution">
    <text evidence="2">The sequence shown here is derived from an EMBL/GenBank/DDBJ whole genome shotgun (WGS) entry which is preliminary data.</text>
</comment>